<evidence type="ECO:0000313" key="3">
    <source>
        <dbReference type="Proteomes" id="UP000515800"/>
    </source>
</evidence>
<dbReference type="EMBL" id="CP060724">
    <property type="protein sequence ID" value="QNN75708.1"/>
    <property type="molecule type" value="Genomic_DNA"/>
</dbReference>
<protein>
    <recommendedName>
        <fullName evidence="1">TET-Associated Glycosyltransferase domain-containing protein</fullName>
    </recommendedName>
</protein>
<evidence type="ECO:0000313" key="2">
    <source>
        <dbReference type="EMBL" id="QNN75708.1"/>
    </source>
</evidence>
<reference evidence="2 3" key="1">
    <citation type="submission" date="2020-08" db="EMBL/GenBank/DDBJ databases">
        <title>Genome sequence of Weissella diestrammenae KACC 16890T.</title>
        <authorList>
            <person name="Hyun D.-W."/>
            <person name="Bae J.-W."/>
        </authorList>
    </citation>
    <scope>NUCLEOTIDE SEQUENCE [LARGE SCALE GENOMIC DNA]</scope>
    <source>
        <strain evidence="2 3">KACC 16890</strain>
    </source>
</reference>
<organism evidence="2 3">
    <name type="scientific">Weissella diestrammenae</name>
    <dbReference type="NCBI Taxonomy" id="1162633"/>
    <lineage>
        <taxon>Bacteria</taxon>
        <taxon>Bacillati</taxon>
        <taxon>Bacillota</taxon>
        <taxon>Bacilli</taxon>
        <taxon>Lactobacillales</taxon>
        <taxon>Lactobacillaceae</taxon>
        <taxon>Weissella</taxon>
    </lineage>
</organism>
<feature type="domain" description="TET-Associated Glycosyltransferase" evidence="1">
    <location>
        <begin position="41"/>
        <end position="252"/>
    </location>
</feature>
<dbReference type="Pfam" id="PF20691">
    <property type="entry name" value="TAGT"/>
    <property type="match status" value="1"/>
</dbReference>
<sequence length="479" mass="55810">MLKNTKKNLNLIENTRDGQWWTEDLYFEAYEQIEASHTKKFPIFIPSIGTPNEHFGHVLAKTFTKEFNWPIFILTRDSQLDAYQDAINYSPYVTVLSQPDATISNAGASRKYIQDYAIGAGHDFIFMFDDDLFEFNILTKGVTENDFLYSKISDCRNQARILAVWQVATQYLNQKYAVNGTFPNYHSVSWPYEYSTVEKGMTTFSDYCSQAVCTNVLETANNKIYYHENDEVGHEDCDYYARGLDRGLIFSQLKFLTFSAEGMDLGNFTIGASLEDRFFQQMTEFVNGPMNWLSRPWLYNKPMLDGSIVPGYDLKMIRAYHNMPANFKIDLTELNQINLNQSFVPTPNPIEALGFETLEAALSAPASEHNQDILLGQDAGQHQNYLLRWQDRNDELVNDFWRSLQSIWYNLDETYRDHSRYPKFMTHISEFYFSSFYSHEAGSRDELGIQSQSEWERLKERALFKYRNKHGHEAIIFIP</sequence>
<name>A0A7G9T6I3_9LACO</name>
<dbReference type="Proteomes" id="UP000515800">
    <property type="component" value="Chromosome"/>
</dbReference>
<accession>A0A7G9T6I3</accession>
<gene>
    <name evidence="2" type="ORF">H9L19_02230</name>
</gene>
<dbReference type="KEGG" id="wdi:H9L19_02230"/>
<keyword evidence="3" id="KW-1185">Reference proteome</keyword>
<dbReference type="AlphaFoldDB" id="A0A7G9T6I3"/>
<proteinExistence type="predicted"/>
<dbReference type="RefSeq" id="WP_187529540.1">
    <property type="nucleotide sequence ID" value="NZ_CP060724.1"/>
</dbReference>
<evidence type="ECO:0000259" key="1">
    <source>
        <dbReference type="Pfam" id="PF20691"/>
    </source>
</evidence>
<dbReference type="InterPro" id="IPR049100">
    <property type="entry name" value="TAGT"/>
</dbReference>